<comment type="caution">
    <text evidence="1">The sequence shown here is derived from an EMBL/GenBank/DDBJ whole genome shotgun (WGS) entry which is preliminary data.</text>
</comment>
<gene>
    <name evidence="1" type="ORF">A3Q56_01269</name>
</gene>
<evidence type="ECO:0000313" key="2">
    <source>
        <dbReference type="Proteomes" id="UP000078046"/>
    </source>
</evidence>
<protein>
    <submittedName>
        <fullName evidence="1">Uncharacterized protein</fullName>
    </submittedName>
</protein>
<dbReference type="EMBL" id="LWCA01000093">
    <property type="protein sequence ID" value="OAF70975.1"/>
    <property type="molecule type" value="Genomic_DNA"/>
</dbReference>
<dbReference type="OrthoDB" id="125347at2759"/>
<proteinExistence type="predicted"/>
<organism evidence="1 2">
    <name type="scientific">Intoshia linei</name>
    <dbReference type="NCBI Taxonomy" id="1819745"/>
    <lineage>
        <taxon>Eukaryota</taxon>
        <taxon>Metazoa</taxon>
        <taxon>Spiralia</taxon>
        <taxon>Lophotrochozoa</taxon>
        <taxon>Mesozoa</taxon>
        <taxon>Orthonectida</taxon>
        <taxon>Rhopaluridae</taxon>
        <taxon>Intoshia</taxon>
    </lineage>
</organism>
<evidence type="ECO:0000313" key="1">
    <source>
        <dbReference type="EMBL" id="OAF70975.1"/>
    </source>
</evidence>
<keyword evidence="2" id="KW-1185">Reference proteome</keyword>
<name>A0A177B9S3_9BILA</name>
<accession>A0A177B9S3</accession>
<sequence length="145" mass="16774">MTGKRFSADSEGVAGFIEKFNNIIAEKKYFMEQIYNSDESAVFYKKSPKFTLTHGSEKSIPGNKSSKDRLLNIIISWEEQSMDVDDSVLMNDFQILYTDDAEPSEDERQDMLISVDKLIAYTQKHKMKSDYNNLYSLKCKLINKN</sequence>
<dbReference type="Proteomes" id="UP000078046">
    <property type="component" value="Unassembled WGS sequence"/>
</dbReference>
<reference evidence="1 2" key="1">
    <citation type="submission" date="2016-04" db="EMBL/GenBank/DDBJ databases">
        <title>The genome of Intoshia linei affirms orthonectids as highly simplified spiralians.</title>
        <authorList>
            <person name="Mikhailov K.V."/>
            <person name="Slusarev G.S."/>
            <person name="Nikitin M.A."/>
            <person name="Logacheva M.D."/>
            <person name="Penin A."/>
            <person name="Aleoshin V."/>
            <person name="Panchin Y.V."/>
        </authorList>
    </citation>
    <scope>NUCLEOTIDE SEQUENCE [LARGE SCALE GENOMIC DNA]</scope>
    <source>
        <strain evidence="1">Intl2013</strain>
        <tissue evidence="1">Whole animal</tissue>
    </source>
</reference>
<dbReference type="AlphaFoldDB" id="A0A177B9S3"/>